<evidence type="ECO:0000259" key="1">
    <source>
        <dbReference type="Pfam" id="PF20283"/>
    </source>
</evidence>
<comment type="caution">
    <text evidence="2">The sequence shown here is derived from an EMBL/GenBank/DDBJ whole genome shotgun (WGS) entry which is preliminary data.</text>
</comment>
<sequence length="405" mass="45348">MDQDQTSGTHAAEGSALGFWFQAYFALLTLVSLVTDDAAIGIEQLDDVELKADGQTLLYQLKHSISASPPPITIKSRSLWRTVKVWIDALPRLTLAETTLHLIAVGPIPSDSPLRALTDPDADRADLMAAMTTEAERVIEAREAAAKAKKTLPFPDRVDGCRAFLALSEPERLNLLRRTVIRPDSPTVAEIEQKIAGHFQFVLPEHRPAVAKRLIEWWDRQIVYSLCGERDRVITRAELQSQIMAVVADLEQGKLVAEFETVSHPEDYQPDGMLARQIGLVKGKPYDLERAIREEWKAREQRARWLADNPAMATKITAYDAVLREHWSDRHAELVDACASLEEDGKCESGLKLLRWTHYEAPTVVRPIAEGWGAPYYVRGSYQVLAINLKVGWHPDYETLLGGGE</sequence>
<gene>
    <name evidence="2" type="ORF">GCM10011322_27540</name>
</gene>
<reference evidence="2 3" key="1">
    <citation type="journal article" date="2014" name="Int. J. Syst. Evol. Microbiol.">
        <title>Complete genome sequence of Corynebacterium casei LMG S-19264T (=DSM 44701T), isolated from a smear-ripened cheese.</title>
        <authorList>
            <consortium name="US DOE Joint Genome Institute (JGI-PGF)"/>
            <person name="Walter F."/>
            <person name="Albersmeier A."/>
            <person name="Kalinowski J."/>
            <person name="Ruckert C."/>
        </authorList>
    </citation>
    <scope>NUCLEOTIDE SEQUENCE [LARGE SCALE GENOMIC DNA]</scope>
    <source>
        <strain evidence="2 3">CGMCC 1.9161</strain>
    </source>
</reference>
<dbReference type="EMBL" id="BMMF01000007">
    <property type="protein sequence ID" value="GGK38953.1"/>
    <property type="molecule type" value="Genomic_DNA"/>
</dbReference>
<accession>A0A917QA54</accession>
<proteinExistence type="predicted"/>
<evidence type="ECO:0000313" key="2">
    <source>
        <dbReference type="EMBL" id="GGK38953.1"/>
    </source>
</evidence>
<protein>
    <recommendedName>
        <fullName evidence="1">ABC-three component systems C-terminal domain-containing protein</fullName>
    </recommendedName>
</protein>
<evidence type="ECO:0000313" key="3">
    <source>
        <dbReference type="Proteomes" id="UP000600449"/>
    </source>
</evidence>
<feature type="domain" description="ABC-three component systems C-terminal" evidence="1">
    <location>
        <begin position="275"/>
        <end position="400"/>
    </location>
</feature>
<name>A0A917QA54_9HYPH</name>
<dbReference type="RefSeq" id="WP_188913803.1">
    <property type="nucleotide sequence ID" value="NZ_BMMF01000007.1"/>
</dbReference>
<dbReference type="Pfam" id="PF20283">
    <property type="entry name" value="CTD7"/>
    <property type="match status" value="1"/>
</dbReference>
<keyword evidence="3" id="KW-1185">Reference proteome</keyword>
<dbReference type="InterPro" id="IPR046913">
    <property type="entry name" value="ABC-3C_CTD7"/>
</dbReference>
<organism evidence="2 3">
    <name type="scientific">Salinarimonas ramus</name>
    <dbReference type="NCBI Taxonomy" id="690164"/>
    <lineage>
        <taxon>Bacteria</taxon>
        <taxon>Pseudomonadati</taxon>
        <taxon>Pseudomonadota</taxon>
        <taxon>Alphaproteobacteria</taxon>
        <taxon>Hyphomicrobiales</taxon>
        <taxon>Salinarimonadaceae</taxon>
        <taxon>Salinarimonas</taxon>
    </lineage>
</organism>
<dbReference type="AlphaFoldDB" id="A0A917QA54"/>
<dbReference type="Proteomes" id="UP000600449">
    <property type="component" value="Unassembled WGS sequence"/>
</dbReference>